<feature type="transmembrane region" description="Helical" evidence="2">
    <location>
        <begin position="46"/>
        <end position="64"/>
    </location>
</feature>
<dbReference type="EMBL" id="MTJL01000032">
    <property type="protein sequence ID" value="OMI02295.1"/>
    <property type="molecule type" value="Genomic_DNA"/>
</dbReference>
<dbReference type="AlphaFoldDB" id="A0A1R1S385"/>
<dbReference type="Pfam" id="PF07690">
    <property type="entry name" value="MFS_1"/>
    <property type="match status" value="1"/>
</dbReference>
<protein>
    <recommendedName>
        <fullName evidence="5">MFS transporter</fullName>
    </recommendedName>
</protein>
<comment type="subcellular location">
    <subcellularLocation>
        <location evidence="1">Cell membrane</location>
        <topology evidence="1">Multi-pass membrane protein</topology>
    </subcellularLocation>
</comment>
<evidence type="ECO:0000313" key="4">
    <source>
        <dbReference type="Proteomes" id="UP000187367"/>
    </source>
</evidence>
<comment type="caution">
    <text evidence="3">The sequence shown here is derived from an EMBL/GenBank/DDBJ whole genome shotgun (WGS) entry which is preliminary data.</text>
</comment>
<dbReference type="InterPro" id="IPR011701">
    <property type="entry name" value="MFS"/>
</dbReference>
<evidence type="ECO:0000313" key="3">
    <source>
        <dbReference type="EMBL" id="OMI02295.1"/>
    </source>
</evidence>
<dbReference type="Gene3D" id="1.20.1250.20">
    <property type="entry name" value="MFS general substrate transporter like domains"/>
    <property type="match status" value="1"/>
</dbReference>
<organism evidence="3 4">
    <name type="scientific">Bacillus swezeyi</name>
    <dbReference type="NCBI Taxonomy" id="1925020"/>
    <lineage>
        <taxon>Bacteria</taxon>
        <taxon>Bacillati</taxon>
        <taxon>Bacillota</taxon>
        <taxon>Bacilli</taxon>
        <taxon>Bacillales</taxon>
        <taxon>Bacillaceae</taxon>
        <taxon>Bacillus</taxon>
    </lineage>
</organism>
<keyword evidence="2" id="KW-0812">Transmembrane</keyword>
<dbReference type="GO" id="GO:0005886">
    <property type="term" value="C:plasma membrane"/>
    <property type="evidence" value="ECO:0007669"/>
    <property type="project" value="UniProtKB-SubCell"/>
</dbReference>
<proteinExistence type="predicted"/>
<accession>A0A1R1S385</accession>
<dbReference type="SUPFAM" id="SSF103473">
    <property type="entry name" value="MFS general substrate transporter"/>
    <property type="match status" value="1"/>
</dbReference>
<keyword evidence="2" id="KW-0472">Membrane</keyword>
<sequence>MPAIFAKNWKISNSVATISVTIYWSGMVIGRALTGIVSEKLTYHRFLRLINIGSLAALAALAVIGSVWAGFALCFLIGLFMAGMFAIALIITNQFFPGKRQAFCLLPMDSEAQCCRSPWGELGSLSDSNGILAIDCFRGHYAVSCACAADIGIH</sequence>
<dbReference type="Proteomes" id="UP000187367">
    <property type="component" value="Unassembled WGS sequence"/>
</dbReference>
<name>A0A1R1S385_9BACI</name>
<feature type="transmembrane region" description="Helical" evidence="2">
    <location>
        <begin position="15"/>
        <end position="34"/>
    </location>
</feature>
<keyword evidence="2" id="KW-1133">Transmembrane helix</keyword>
<accession>A0A1R1QFI6</accession>
<keyword evidence="4" id="KW-1185">Reference proteome</keyword>
<evidence type="ECO:0000256" key="2">
    <source>
        <dbReference type="SAM" id="Phobius"/>
    </source>
</evidence>
<reference evidence="3 4" key="1">
    <citation type="submission" date="2017-01" db="EMBL/GenBank/DDBJ databases">
        <title>Bacillus phylogenomics.</title>
        <authorList>
            <person name="Dunlap C."/>
        </authorList>
    </citation>
    <scope>NUCLEOTIDE SEQUENCE [LARGE SCALE GENOMIC DNA]</scope>
    <source>
        <strain evidence="3 4">NRRL B-41282</strain>
    </source>
</reference>
<feature type="transmembrane region" description="Helical" evidence="2">
    <location>
        <begin position="70"/>
        <end position="91"/>
    </location>
</feature>
<dbReference type="GO" id="GO:0022857">
    <property type="term" value="F:transmembrane transporter activity"/>
    <property type="evidence" value="ECO:0007669"/>
    <property type="project" value="InterPro"/>
</dbReference>
<evidence type="ECO:0000256" key="1">
    <source>
        <dbReference type="ARBA" id="ARBA00004651"/>
    </source>
</evidence>
<dbReference type="InterPro" id="IPR036259">
    <property type="entry name" value="MFS_trans_sf"/>
</dbReference>
<gene>
    <name evidence="3" type="ORF">BW143_16215</name>
</gene>
<evidence type="ECO:0008006" key="5">
    <source>
        <dbReference type="Google" id="ProtNLM"/>
    </source>
</evidence>